<comment type="caution">
    <text evidence="1">The sequence shown here is derived from an EMBL/GenBank/DDBJ whole genome shotgun (WGS) entry which is preliminary data.</text>
</comment>
<accession>A0A834T6H1</accession>
<reference evidence="1" key="1">
    <citation type="submission" date="2020-09" db="EMBL/GenBank/DDBJ databases">
        <title>Genome-Enabled Discovery of Anthraquinone Biosynthesis in Senna tora.</title>
        <authorList>
            <person name="Kang S.-H."/>
            <person name="Pandey R.P."/>
            <person name="Lee C.-M."/>
            <person name="Sim J.-S."/>
            <person name="Jeong J.-T."/>
            <person name="Choi B.-S."/>
            <person name="Jung M."/>
            <person name="Ginzburg D."/>
            <person name="Zhao K."/>
            <person name="Won S.Y."/>
            <person name="Oh T.-J."/>
            <person name="Yu Y."/>
            <person name="Kim N.-H."/>
            <person name="Lee O.R."/>
            <person name="Lee T.-H."/>
            <person name="Bashyal P."/>
            <person name="Kim T.-S."/>
            <person name="Lee W.-H."/>
            <person name="Kawkins C."/>
            <person name="Kim C.-K."/>
            <person name="Kim J.S."/>
            <person name="Ahn B.O."/>
            <person name="Rhee S.Y."/>
            <person name="Sohng J.K."/>
        </authorList>
    </citation>
    <scope>NUCLEOTIDE SEQUENCE</scope>
    <source>
        <tissue evidence="1">Leaf</tissue>
    </source>
</reference>
<proteinExistence type="predicted"/>
<sequence>MKSWGRWWVVVVPRGHIVRDLSQRLQVAAYDGVDEDAGVFLGITLGGKSGHHVHLAEGAHVNAAVPDHHLAALHEMLVRLRLVEAPHHRPHRLHGGLDGLDHHGAALVGPHHVRVEANRGVRNRRESELRGGEGDDETAATGRLFGAVEAVGDGGFCVGEGVESFKMSRRRHFLVVYVCKKKEGREIWEW</sequence>
<organism evidence="1 2">
    <name type="scientific">Senna tora</name>
    <dbReference type="NCBI Taxonomy" id="362788"/>
    <lineage>
        <taxon>Eukaryota</taxon>
        <taxon>Viridiplantae</taxon>
        <taxon>Streptophyta</taxon>
        <taxon>Embryophyta</taxon>
        <taxon>Tracheophyta</taxon>
        <taxon>Spermatophyta</taxon>
        <taxon>Magnoliopsida</taxon>
        <taxon>eudicotyledons</taxon>
        <taxon>Gunneridae</taxon>
        <taxon>Pentapetalae</taxon>
        <taxon>rosids</taxon>
        <taxon>fabids</taxon>
        <taxon>Fabales</taxon>
        <taxon>Fabaceae</taxon>
        <taxon>Caesalpinioideae</taxon>
        <taxon>Cassia clade</taxon>
        <taxon>Senna</taxon>
    </lineage>
</organism>
<evidence type="ECO:0000313" key="1">
    <source>
        <dbReference type="EMBL" id="KAF7816519.1"/>
    </source>
</evidence>
<keyword evidence="2" id="KW-1185">Reference proteome</keyword>
<protein>
    <submittedName>
        <fullName evidence="1">Uncharacterized protein</fullName>
    </submittedName>
</protein>
<dbReference type="Proteomes" id="UP000634136">
    <property type="component" value="Unassembled WGS sequence"/>
</dbReference>
<dbReference type="AlphaFoldDB" id="A0A834T6H1"/>
<dbReference type="OrthoDB" id="1750799at2759"/>
<name>A0A834T6H1_9FABA</name>
<evidence type="ECO:0000313" key="2">
    <source>
        <dbReference type="Proteomes" id="UP000634136"/>
    </source>
</evidence>
<dbReference type="EMBL" id="JAAIUW010000009">
    <property type="protein sequence ID" value="KAF7816519.1"/>
    <property type="molecule type" value="Genomic_DNA"/>
</dbReference>
<gene>
    <name evidence="1" type="ORF">G2W53_030488</name>
</gene>